<comment type="caution">
    <text evidence="2">The sequence shown here is derived from an EMBL/GenBank/DDBJ whole genome shotgun (WGS) entry which is preliminary data.</text>
</comment>
<feature type="compositionally biased region" description="Basic and acidic residues" evidence="1">
    <location>
        <begin position="19"/>
        <end position="46"/>
    </location>
</feature>
<feature type="region of interest" description="Disordered" evidence="1">
    <location>
        <begin position="1"/>
        <end position="46"/>
    </location>
</feature>
<organism evidence="2 3">
    <name type="scientific">Psychrobacillus faecigallinarum</name>
    <dbReference type="NCBI Taxonomy" id="2762235"/>
    <lineage>
        <taxon>Bacteria</taxon>
        <taxon>Bacillati</taxon>
        <taxon>Bacillota</taxon>
        <taxon>Bacilli</taxon>
        <taxon>Bacillales</taxon>
        <taxon>Bacillaceae</taxon>
        <taxon>Psychrobacillus</taxon>
    </lineage>
</organism>
<sequence>MGKDKKENDIQYNSNLNPDDFKETDKDNADKKDITKPGEKKETEKK</sequence>
<dbReference type="RefSeq" id="WP_154311721.1">
    <property type="nucleotide sequence ID" value="NZ_JACSQO010000003.1"/>
</dbReference>
<protein>
    <recommendedName>
        <fullName evidence="4">3-methyladenine DNA glycosylase</fullName>
    </recommendedName>
</protein>
<evidence type="ECO:0000313" key="3">
    <source>
        <dbReference type="Proteomes" id="UP000640786"/>
    </source>
</evidence>
<keyword evidence="3" id="KW-1185">Reference proteome</keyword>
<evidence type="ECO:0000256" key="1">
    <source>
        <dbReference type="SAM" id="MobiDB-lite"/>
    </source>
</evidence>
<reference evidence="2 3" key="1">
    <citation type="submission" date="2020-08" db="EMBL/GenBank/DDBJ databases">
        <title>A Genomic Blueprint of the Chicken Gut Microbiome.</title>
        <authorList>
            <person name="Gilroy R."/>
            <person name="Ravi A."/>
            <person name="Getino M."/>
            <person name="Pursley I."/>
            <person name="Horton D.L."/>
            <person name="Alikhan N.-F."/>
            <person name="Baker D."/>
            <person name="Gharbi K."/>
            <person name="Hall N."/>
            <person name="Watson M."/>
            <person name="Adriaenssens E.M."/>
            <person name="Foster-Nyarko E."/>
            <person name="Jarju S."/>
            <person name="Secka A."/>
            <person name="Antonio M."/>
            <person name="Oren A."/>
            <person name="Chaudhuri R."/>
            <person name="La Ragione R.M."/>
            <person name="Hildebrand F."/>
            <person name="Pallen M.J."/>
        </authorList>
    </citation>
    <scope>NUCLEOTIDE SEQUENCE [LARGE SCALE GENOMIC DNA]</scope>
    <source>
        <strain evidence="2 3">Sa2BUA9</strain>
    </source>
</reference>
<dbReference type="Proteomes" id="UP000640786">
    <property type="component" value="Unassembled WGS sequence"/>
</dbReference>
<evidence type="ECO:0000313" key="2">
    <source>
        <dbReference type="EMBL" id="MBD7944178.1"/>
    </source>
</evidence>
<accession>A0ABR8R8Q3</accession>
<dbReference type="EMBL" id="JACSQO010000003">
    <property type="protein sequence ID" value="MBD7944178.1"/>
    <property type="molecule type" value="Genomic_DNA"/>
</dbReference>
<name>A0ABR8R8Q3_9BACI</name>
<proteinExistence type="predicted"/>
<evidence type="ECO:0008006" key="4">
    <source>
        <dbReference type="Google" id="ProtNLM"/>
    </source>
</evidence>
<gene>
    <name evidence="2" type="ORF">H9650_08610</name>
</gene>